<dbReference type="PROSITE" id="PS50005">
    <property type="entry name" value="TPR"/>
    <property type="match status" value="1"/>
</dbReference>
<dbReference type="EMBL" id="LAZR01000148">
    <property type="protein sequence ID" value="KKN86395.1"/>
    <property type="molecule type" value="Genomic_DNA"/>
</dbReference>
<dbReference type="PANTHER" id="PTHR44943:SF8">
    <property type="entry name" value="TPR REPEAT-CONTAINING PROTEIN MJ0263"/>
    <property type="match status" value="1"/>
</dbReference>
<dbReference type="AlphaFoldDB" id="A0A0F9TZH7"/>
<evidence type="ECO:0000256" key="1">
    <source>
        <dbReference type="ARBA" id="ARBA00022737"/>
    </source>
</evidence>
<evidence type="ECO:0000313" key="4">
    <source>
        <dbReference type="EMBL" id="KKN86395.1"/>
    </source>
</evidence>
<dbReference type="InterPro" id="IPR011990">
    <property type="entry name" value="TPR-like_helical_dom_sf"/>
</dbReference>
<dbReference type="SUPFAM" id="SSF48452">
    <property type="entry name" value="TPR-like"/>
    <property type="match status" value="1"/>
</dbReference>
<sequence length="450" mass="49442">MQENTRQRLVDLAEKESWSVEDHDELLQTLFQTVNAANKFRDFLAKLEADTPAPKGAAALKIGIGRYMVCRFREALDVLAGATDNKDRHLFQGLCRLHLRDYAEAAEEFERAKARDADAGAMDLRIAEAQALGGDLDSAAKIVGRLEKRLSDVAMFHYVRGLVRELQGFGAEAADAYEQARTLDPACAEATFRLAYYLDLHGDEDEAIELYRECVAHPPVRANALLNLAVLYDDAGHYDDAIAMAKRVLAINPTHPRARMILKDAEASKVMYYDEEQARRLAHHNAILDTPVTDFELSVRARNCLKKMDIRTLGDLVMTTEATLMSYKNFGETSLHEIKEMLAAKGLSLGQAAEQDLPAGGRDLLAMLTGGDANDDDAPEAAGGNDVSVAQVAFSVRVRRALEEMGIQTLADLAAKTEADLLGCSNFGQTSLNEVYAKLSEHGLQLAEGR</sequence>
<dbReference type="Gene3D" id="1.25.40.10">
    <property type="entry name" value="Tetratricopeptide repeat domain"/>
    <property type="match status" value="1"/>
</dbReference>
<dbReference type="SUPFAM" id="SSF47789">
    <property type="entry name" value="C-terminal domain of RNA polymerase alpha subunit"/>
    <property type="match status" value="2"/>
</dbReference>
<proteinExistence type="predicted"/>
<dbReference type="Pfam" id="PF03118">
    <property type="entry name" value="RNA_pol_A_CTD"/>
    <property type="match status" value="2"/>
</dbReference>
<dbReference type="InterPro" id="IPR011260">
    <property type="entry name" value="RNAP_asu_C"/>
</dbReference>
<dbReference type="GO" id="GO:0003899">
    <property type="term" value="F:DNA-directed RNA polymerase activity"/>
    <property type="evidence" value="ECO:0007669"/>
    <property type="project" value="InterPro"/>
</dbReference>
<name>A0A0F9TZH7_9ZZZZ</name>
<accession>A0A0F9TZH7</accession>
<dbReference type="PANTHER" id="PTHR44943">
    <property type="entry name" value="CELLULOSE SYNTHASE OPERON PROTEIN C"/>
    <property type="match status" value="1"/>
</dbReference>
<evidence type="ECO:0000256" key="2">
    <source>
        <dbReference type="ARBA" id="ARBA00022803"/>
    </source>
</evidence>
<keyword evidence="2" id="KW-0802">TPR repeat</keyword>
<dbReference type="InterPro" id="IPR019734">
    <property type="entry name" value="TPR_rpt"/>
</dbReference>
<keyword evidence="1" id="KW-0677">Repeat</keyword>
<dbReference type="GO" id="GO:0006351">
    <property type="term" value="P:DNA-templated transcription"/>
    <property type="evidence" value="ECO:0007669"/>
    <property type="project" value="InterPro"/>
</dbReference>
<dbReference type="SMART" id="SM00028">
    <property type="entry name" value="TPR"/>
    <property type="match status" value="4"/>
</dbReference>
<feature type="domain" description="RNA polymerase alpha subunit C-terminal" evidence="3">
    <location>
        <begin position="284"/>
        <end position="343"/>
    </location>
</feature>
<dbReference type="GO" id="GO:0003677">
    <property type="term" value="F:DNA binding"/>
    <property type="evidence" value="ECO:0007669"/>
    <property type="project" value="InterPro"/>
</dbReference>
<dbReference type="PROSITE" id="PS50293">
    <property type="entry name" value="TPR_REGION"/>
    <property type="match status" value="1"/>
</dbReference>
<reference evidence="4" key="1">
    <citation type="journal article" date="2015" name="Nature">
        <title>Complex archaea that bridge the gap between prokaryotes and eukaryotes.</title>
        <authorList>
            <person name="Spang A."/>
            <person name="Saw J.H."/>
            <person name="Jorgensen S.L."/>
            <person name="Zaremba-Niedzwiedzka K."/>
            <person name="Martijn J."/>
            <person name="Lind A.E."/>
            <person name="van Eijk R."/>
            <person name="Schleper C."/>
            <person name="Guy L."/>
            <person name="Ettema T.J."/>
        </authorList>
    </citation>
    <scope>NUCLEOTIDE SEQUENCE</scope>
</reference>
<evidence type="ECO:0000259" key="3">
    <source>
        <dbReference type="Pfam" id="PF03118"/>
    </source>
</evidence>
<dbReference type="Pfam" id="PF14559">
    <property type="entry name" value="TPR_19"/>
    <property type="match status" value="1"/>
</dbReference>
<dbReference type="InterPro" id="IPR051685">
    <property type="entry name" value="Ycf3/AcsC/BcsC/TPR_MFPF"/>
</dbReference>
<dbReference type="Pfam" id="PF13432">
    <property type="entry name" value="TPR_16"/>
    <property type="match status" value="1"/>
</dbReference>
<gene>
    <name evidence="4" type="ORF">LCGC14_0269490</name>
</gene>
<dbReference type="Gene3D" id="1.10.150.20">
    <property type="entry name" value="5' to 3' exonuclease, C-terminal subdomain"/>
    <property type="match status" value="2"/>
</dbReference>
<protein>
    <recommendedName>
        <fullName evidence="3">RNA polymerase alpha subunit C-terminal domain-containing protein</fullName>
    </recommendedName>
</protein>
<comment type="caution">
    <text evidence="4">The sequence shown here is derived from an EMBL/GenBank/DDBJ whole genome shotgun (WGS) entry which is preliminary data.</text>
</comment>
<feature type="domain" description="RNA polymerase alpha subunit C-terminal" evidence="3">
    <location>
        <begin position="386"/>
        <end position="441"/>
    </location>
</feature>
<organism evidence="4">
    <name type="scientific">marine sediment metagenome</name>
    <dbReference type="NCBI Taxonomy" id="412755"/>
    <lineage>
        <taxon>unclassified sequences</taxon>
        <taxon>metagenomes</taxon>
        <taxon>ecological metagenomes</taxon>
    </lineage>
</organism>